<dbReference type="Proteomes" id="UP001148614">
    <property type="component" value="Unassembled WGS sequence"/>
</dbReference>
<evidence type="ECO:0000256" key="1">
    <source>
        <dbReference type="SAM" id="MobiDB-lite"/>
    </source>
</evidence>
<protein>
    <submittedName>
        <fullName evidence="2">Uncharacterized protein</fullName>
    </submittedName>
</protein>
<proteinExistence type="predicted"/>
<reference evidence="2" key="1">
    <citation type="submission" date="2022-07" db="EMBL/GenBank/DDBJ databases">
        <title>Genome Sequence of Xylaria arbuscula.</title>
        <authorList>
            <person name="Buettner E."/>
        </authorList>
    </citation>
    <scope>NUCLEOTIDE SEQUENCE</scope>
    <source>
        <strain evidence="2">VT107</strain>
    </source>
</reference>
<feature type="region of interest" description="Disordered" evidence="1">
    <location>
        <begin position="47"/>
        <end position="143"/>
    </location>
</feature>
<keyword evidence="3" id="KW-1185">Reference proteome</keyword>
<feature type="compositionally biased region" description="Basic and acidic residues" evidence="1">
    <location>
        <begin position="110"/>
        <end position="143"/>
    </location>
</feature>
<dbReference type="EMBL" id="JANPWZ010003321">
    <property type="protein sequence ID" value="KAJ3553245.1"/>
    <property type="molecule type" value="Genomic_DNA"/>
</dbReference>
<feature type="compositionally biased region" description="Polar residues" evidence="1">
    <location>
        <begin position="66"/>
        <end position="78"/>
    </location>
</feature>
<gene>
    <name evidence="2" type="ORF">NPX13_g10929</name>
</gene>
<dbReference type="AlphaFoldDB" id="A0A9W8N3V3"/>
<name>A0A9W8N3V3_9PEZI</name>
<comment type="caution">
    <text evidence="2">The sequence shown here is derived from an EMBL/GenBank/DDBJ whole genome shotgun (WGS) entry which is preliminary data.</text>
</comment>
<feature type="compositionally biased region" description="Basic and acidic residues" evidence="1">
    <location>
        <begin position="47"/>
        <end position="65"/>
    </location>
</feature>
<organism evidence="2 3">
    <name type="scientific">Xylaria arbuscula</name>
    <dbReference type="NCBI Taxonomy" id="114810"/>
    <lineage>
        <taxon>Eukaryota</taxon>
        <taxon>Fungi</taxon>
        <taxon>Dikarya</taxon>
        <taxon>Ascomycota</taxon>
        <taxon>Pezizomycotina</taxon>
        <taxon>Sordariomycetes</taxon>
        <taxon>Xylariomycetidae</taxon>
        <taxon>Xylariales</taxon>
        <taxon>Xylariaceae</taxon>
        <taxon>Xylaria</taxon>
    </lineage>
</organism>
<evidence type="ECO:0000313" key="2">
    <source>
        <dbReference type="EMBL" id="KAJ3553245.1"/>
    </source>
</evidence>
<accession>A0A9W8N3V3</accession>
<sequence>MSRKTQESKSHVTLSRAQALEFVDHLRKIERGLQGMKRACQELQRSLEENHLASEREHRARENRTSNRTTTPLKSSLIPTKHTRGLPSRKDSPSKSLRFMLPVRPAGQRQTDDRSKGSDKSSEKGSDKGSSKASEKGSDKRSS</sequence>
<evidence type="ECO:0000313" key="3">
    <source>
        <dbReference type="Proteomes" id="UP001148614"/>
    </source>
</evidence>